<feature type="compositionally biased region" description="Basic and acidic residues" evidence="1">
    <location>
        <begin position="67"/>
        <end position="86"/>
    </location>
</feature>
<feature type="compositionally biased region" description="Low complexity" evidence="1">
    <location>
        <begin position="358"/>
        <end position="369"/>
    </location>
</feature>
<dbReference type="EMBL" id="CALNXJ010000004">
    <property type="protein sequence ID" value="CAH3038601.1"/>
    <property type="molecule type" value="Genomic_DNA"/>
</dbReference>
<evidence type="ECO:0000313" key="2">
    <source>
        <dbReference type="EMBL" id="CAH3038601.1"/>
    </source>
</evidence>
<feature type="region of interest" description="Disordered" evidence="1">
    <location>
        <begin position="629"/>
        <end position="653"/>
    </location>
</feature>
<feature type="region of interest" description="Disordered" evidence="1">
    <location>
        <begin position="343"/>
        <end position="421"/>
    </location>
</feature>
<reference evidence="2 3" key="1">
    <citation type="submission" date="2022-05" db="EMBL/GenBank/DDBJ databases">
        <authorList>
            <consortium name="Genoscope - CEA"/>
            <person name="William W."/>
        </authorList>
    </citation>
    <scope>NUCLEOTIDE SEQUENCE [LARGE SCALE GENOMIC DNA]</scope>
</reference>
<name>A0AAU9VXV9_9CNID</name>
<protein>
    <submittedName>
        <fullName evidence="2">Uncharacterized protein</fullName>
    </submittedName>
</protein>
<feature type="compositionally biased region" description="Polar residues" evidence="1">
    <location>
        <begin position="641"/>
        <end position="651"/>
    </location>
</feature>
<feature type="region of interest" description="Disordered" evidence="1">
    <location>
        <begin position="54"/>
        <end position="86"/>
    </location>
</feature>
<keyword evidence="3" id="KW-1185">Reference proteome</keyword>
<evidence type="ECO:0000256" key="1">
    <source>
        <dbReference type="SAM" id="MobiDB-lite"/>
    </source>
</evidence>
<dbReference type="AlphaFoldDB" id="A0AAU9VXV9"/>
<evidence type="ECO:0000313" key="3">
    <source>
        <dbReference type="Proteomes" id="UP001159428"/>
    </source>
</evidence>
<accession>A0AAU9VXV9</accession>
<organism evidence="2 3">
    <name type="scientific">Pocillopora meandrina</name>
    <dbReference type="NCBI Taxonomy" id="46732"/>
    <lineage>
        <taxon>Eukaryota</taxon>
        <taxon>Metazoa</taxon>
        <taxon>Cnidaria</taxon>
        <taxon>Anthozoa</taxon>
        <taxon>Hexacorallia</taxon>
        <taxon>Scleractinia</taxon>
        <taxon>Astrocoeniina</taxon>
        <taxon>Pocilloporidae</taxon>
        <taxon>Pocillopora</taxon>
    </lineage>
</organism>
<feature type="compositionally biased region" description="Acidic residues" evidence="1">
    <location>
        <begin position="54"/>
        <end position="66"/>
    </location>
</feature>
<sequence length="671" mass="74535">MGLYTTMSQLTEMHVQITDGLSVGDQESDCDDDDRRELISHYANDKYLSKWEVAEEEEEIEEETEKLDDKEPSIENSEKKEAAGDKTVQRLVTASDCDDLSLVSYNSVRDCNPSAAPKTAPTSVHHHLGLLSESTGDGLKLWQGYGGNIYFNAVRCQSMRINSAKYGKLKKDFTKRWKSKSCTPLNRKDGYQTQLLSSAKSDMDIAIPSSSNLGSLRMRSCKEKKCKTATCRHSEIPKPLTGKICKGFSEKLLTETFKRLQEDSGYGLKGESLSVSGGQVGDALIDPIDKRRQFNTQLKGRDIAVSLERGFPTLLSDSSFFSHGDHRSSTVVTANADPFVKLPVLGNTDGKHRNSKTENGSSSENNWNEPRPVFIIPFGAFDDPVDSEPELKRKADRREKPLSKSLTDRNNNSPGSLKEAKNSLEKLDNSVITECPVDKVADGSAYSQENDQNSVKYSVTSSGVVKDEKASCSPRLAKQTVPDFHLKREISNLSLSNYLKAVPTRSSQERDSLTSPRSNLMPKISYTKRSRALPTFYMVNNSLHQVNHTGFNSSRANTSQVYGGYFPTTGRNESKVFYAEISTSSEKNSSPSGDDKMQGFLRKTRSTSPKKVLSNSHIPFLKTSYLSRKSLSRKSVERSPRAQNSLKSDQSLLHVPVTGHQFSRLSGVSDR</sequence>
<proteinExistence type="predicted"/>
<feature type="region of interest" description="Disordered" evidence="1">
    <location>
        <begin position="583"/>
        <end position="613"/>
    </location>
</feature>
<gene>
    <name evidence="2" type="ORF">PMEA_00021794</name>
</gene>
<feature type="compositionally biased region" description="Polar residues" evidence="1">
    <location>
        <begin position="404"/>
        <end position="415"/>
    </location>
</feature>
<feature type="compositionally biased region" description="Basic and acidic residues" evidence="1">
    <location>
        <begin position="389"/>
        <end position="402"/>
    </location>
</feature>
<comment type="caution">
    <text evidence="2">The sequence shown here is derived from an EMBL/GenBank/DDBJ whole genome shotgun (WGS) entry which is preliminary data.</text>
</comment>
<feature type="compositionally biased region" description="Polar residues" evidence="1">
    <location>
        <begin position="583"/>
        <end position="592"/>
    </location>
</feature>
<dbReference type="Proteomes" id="UP001159428">
    <property type="component" value="Unassembled WGS sequence"/>
</dbReference>